<reference evidence="3" key="1">
    <citation type="submission" date="2016-10" db="EMBL/GenBank/DDBJ databases">
        <authorList>
            <person name="Varghese N."/>
            <person name="Submissions S."/>
        </authorList>
    </citation>
    <scope>NUCLEOTIDE SEQUENCE [LARGE SCALE GENOMIC DNA]</scope>
    <source>
        <strain evidence="3">DSM 21772</strain>
    </source>
</reference>
<feature type="chain" id="PRO_5038623055" evidence="1">
    <location>
        <begin position="25"/>
        <end position="139"/>
    </location>
</feature>
<protein>
    <submittedName>
        <fullName evidence="2">Uncharacterized protein</fullName>
    </submittedName>
</protein>
<evidence type="ECO:0000313" key="3">
    <source>
        <dbReference type="Proteomes" id="UP000181956"/>
    </source>
</evidence>
<dbReference type="AlphaFoldDB" id="A0A1H1S1U1"/>
<evidence type="ECO:0000313" key="2">
    <source>
        <dbReference type="EMBL" id="SDS41873.1"/>
    </source>
</evidence>
<sequence length="139" mass="13371">MRGSRTAAVVALAGALLLSGCATGGGASPTPSADACAAVQSATRDIANGAQNTLAAAGTPSEIEAKLKGYSERILALAESADNAAVADALTAVDEKIAEASAFVAGLPTNEAGEIDAAAIVDQQTAIQDAASAVKAACG</sequence>
<dbReference type="RefSeq" id="WP_156786271.1">
    <property type="nucleotide sequence ID" value="NZ_LT629742.1"/>
</dbReference>
<dbReference type="STRING" id="412690.SAMN04489834_1444"/>
<name>A0A1H1S1U1_9MICO</name>
<dbReference type="EMBL" id="LT629742">
    <property type="protein sequence ID" value="SDS41873.1"/>
    <property type="molecule type" value="Genomic_DNA"/>
</dbReference>
<gene>
    <name evidence="2" type="ORF">SAMN04489834_1444</name>
</gene>
<accession>A0A1H1S1U1</accession>
<evidence type="ECO:0000256" key="1">
    <source>
        <dbReference type="SAM" id="SignalP"/>
    </source>
</evidence>
<keyword evidence="1" id="KW-0732">Signal</keyword>
<feature type="signal peptide" evidence="1">
    <location>
        <begin position="1"/>
        <end position="24"/>
    </location>
</feature>
<dbReference type="Proteomes" id="UP000181956">
    <property type="component" value="Chromosome I"/>
</dbReference>
<dbReference type="OrthoDB" id="5007843at2"/>
<proteinExistence type="predicted"/>
<keyword evidence="3" id="KW-1185">Reference proteome</keyword>
<dbReference type="PROSITE" id="PS51257">
    <property type="entry name" value="PROKAR_LIPOPROTEIN"/>
    <property type="match status" value="1"/>
</dbReference>
<organism evidence="2 3">
    <name type="scientific">Microterricola viridarii</name>
    <dbReference type="NCBI Taxonomy" id="412690"/>
    <lineage>
        <taxon>Bacteria</taxon>
        <taxon>Bacillati</taxon>
        <taxon>Actinomycetota</taxon>
        <taxon>Actinomycetes</taxon>
        <taxon>Micrococcales</taxon>
        <taxon>Microbacteriaceae</taxon>
        <taxon>Microterricola</taxon>
    </lineage>
</organism>